<feature type="coiled-coil region" evidence="1">
    <location>
        <begin position="136"/>
        <end position="163"/>
    </location>
</feature>
<dbReference type="Proteomes" id="UP000192513">
    <property type="component" value="Unassembled WGS sequence"/>
</dbReference>
<evidence type="ECO:0000256" key="1">
    <source>
        <dbReference type="SAM" id="Coils"/>
    </source>
</evidence>
<dbReference type="STRING" id="590652.BST39_25970"/>
<name>A0A1X0I371_9MYCO</name>
<feature type="domain" description="ESX-1 secretion-associated protein EspA/EspE-like" evidence="4">
    <location>
        <begin position="94"/>
        <end position="172"/>
    </location>
</feature>
<sequence length="436" mass="44360">MKGYTAVSRLAGIHDLAYCFTRLQAGGGAAYSGDWLGLGANLGALAGKAMWYGRNQIKVLADALKTQGTKTLPTPTAIIDVAMVAISAVDLLNGFWTPDKGASFTSGADKYETVYLYLNDAAPDPRDWSGDAAKAYADATAALQALVQTMQDLDKKMQTLMADQGSEVAKAHNCIAMTLLGLVIAQGIALALYLIPVVGHEISAAWQIIAAFAACATVLAFEMFTLSNSMSLSSQIHAVALEYGVVAEKAIPTSSFARIEVKGADETTAGDFKAISASMSAFTAAPTVASLAGLAPTTGDSPEERGVLGALKSDGATPVETAAAATTPAATAPTLSQVAQASGQLGQMSGQISQPMNFVNQMMGQVQQLASTGQQRQGATPPVENATEEPAPAEAAAAGNGDGAALGTAGAGRAPIDGAAVGDQAAHAPGRPQRVL</sequence>
<evidence type="ECO:0000313" key="5">
    <source>
        <dbReference type="EMBL" id="ORB33533.1"/>
    </source>
</evidence>
<feature type="compositionally biased region" description="Polar residues" evidence="2">
    <location>
        <begin position="367"/>
        <end position="378"/>
    </location>
</feature>
<dbReference type="InterPro" id="IPR043796">
    <property type="entry name" value="ESX-1_EspA/EspE-like"/>
</dbReference>
<keyword evidence="3" id="KW-0812">Transmembrane</keyword>
<feature type="transmembrane region" description="Helical" evidence="3">
    <location>
        <begin position="204"/>
        <end position="224"/>
    </location>
</feature>
<accession>A0A1X0I371</accession>
<protein>
    <recommendedName>
        <fullName evidence="4">ESX-1 secretion-associated protein EspA/EspE-like domain-containing protein</fullName>
    </recommendedName>
</protein>
<dbReference type="EMBL" id="MVIE01000056">
    <property type="protein sequence ID" value="ORB33533.1"/>
    <property type="molecule type" value="Genomic_DNA"/>
</dbReference>
<reference evidence="5 6" key="1">
    <citation type="submission" date="2017-02" db="EMBL/GenBank/DDBJ databases">
        <title>The new phylogeny of genus Mycobacterium.</title>
        <authorList>
            <person name="Tortoli E."/>
            <person name="Trovato A."/>
            <person name="Cirillo D.M."/>
        </authorList>
    </citation>
    <scope>NUCLEOTIDE SEQUENCE [LARGE SCALE GENOMIC DNA]</scope>
    <source>
        <strain evidence="5 6">DSM 45000</strain>
    </source>
</reference>
<evidence type="ECO:0000256" key="3">
    <source>
        <dbReference type="SAM" id="Phobius"/>
    </source>
</evidence>
<evidence type="ECO:0000259" key="4">
    <source>
        <dbReference type="Pfam" id="PF18879"/>
    </source>
</evidence>
<proteinExistence type="predicted"/>
<gene>
    <name evidence="5" type="ORF">BST39_25970</name>
</gene>
<keyword evidence="3" id="KW-1133">Transmembrane helix</keyword>
<feature type="region of interest" description="Disordered" evidence="2">
    <location>
        <begin position="367"/>
        <end position="436"/>
    </location>
</feature>
<keyword evidence="1" id="KW-0175">Coiled coil</keyword>
<organism evidence="5 6">
    <name type="scientific">Mycobacterium paraseoulense</name>
    <dbReference type="NCBI Taxonomy" id="590652"/>
    <lineage>
        <taxon>Bacteria</taxon>
        <taxon>Bacillati</taxon>
        <taxon>Actinomycetota</taxon>
        <taxon>Actinomycetes</taxon>
        <taxon>Mycobacteriales</taxon>
        <taxon>Mycobacteriaceae</taxon>
        <taxon>Mycobacterium</taxon>
    </lineage>
</organism>
<feature type="transmembrane region" description="Helical" evidence="3">
    <location>
        <begin position="174"/>
        <end position="198"/>
    </location>
</feature>
<keyword evidence="3" id="KW-0472">Membrane</keyword>
<comment type="caution">
    <text evidence="5">The sequence shown here is derived from an EMBL/GenBank/DDBJ whole genome shotgun (WGS) entry which is preliminary data.</text>
</comment>
<feature type="compositionally biased region" description="Low complexity" evidence="2">
    <location>
        <begin position="379"/>
        <end position="415"/>
    </location>
</feature>
<keyword evidence="6" id="KW-1185">Reference proteome</keyword>
<evidence type="ECO:0000256" key="2">
    <source>
        <dbReference type="SAM" id="MobiDB-lite"/>
    </source>
</evidence>
<evidence type="ECO:0000313" key="6">
    <source>
        <dbReference type="Proteomes" id="UP000192513"/>
    </source>
</evidence>
<dbReference type="Pfam" id="PF18879">
    <property type="entry name" value="EspA_EspE"/>
    <property type="match status" value="1"/>
</dbReference>
<dbReference type="AlphaFoldDB" id="A0A1X0I371"/>